<reference evidence="2" key="2">
    <citation type="submission" date="2020-09" db="EMBL/GenBank/DDBJ databases">
        <authorList>
            <person name="Sun Q."/>
            <person name="Zhou Y."/>
        </authorList>
    </citation>
    <scope>NUCLEOTIDE SEQUENCE</scope>
    <source>
        <strain evidence="2">CGMCC 1.12777</strain>
    </source>
</reference>
<dbReference type="RefSeq" id="WP_188497974.1">
    <property type="nucleotide sequence ID" value="NZ_BMFV01000022.1"/>
</dbReference>
<dbReference type="AlphaFoldDB" id="A0A8J2ZX03"/>
<reference evidence="2" key="1">
    <citation type="journal article" date="2014" name="Int. J. Syst. Evol. Microbiol.">
        <title>Complete genome sequence of Corynebacterium casei LMG S-19264T (=DSM 44701T), isolated from a smear-ripened cheese.</title>
        <authorList>
            <consortium name="US DOE Joint Genome Institute (JGI-PGF)"/>
            <person name="Walter F."/>
            <person name="Albersmeier A."/>
            <person name="Kalinowski J."/>
            <person name="Ruckert C."/>
        </authorList>
    </citation>
    <scope>NUCLEOTIDE SEQUENCE</scope>
    <source>
        <strain evidence="2">CGMCC 1.12777</strain>
    </source>
</reference>
<evidence type="ECO:0000313" key="2">
    <source>
        <dbReference type="EMBL" id="GGH84500.1"/>
    </source>
</evidence>
<dbReference type="PANTHER" id="PTHR40032:SF1">
    <property type="entry name" value="EXPORTED PROTEIN"/>
    <property type="match status" value="1"/>
</dbReference>
<dbReference type="PANTHER" id="PTHR40032">
    <property type="entry name" value="EXPORTED PROTEIN-RELATED"/>
    <property type="match status" value="1"/>
</dbReference>
<proteinExistence type="predicted"/>
<comment type="caution">
    <text evidence="2">The sequence shown here is derived from an EMBL/GenBank/DDBJ whole genome shotgun (WGS) entry which is preliminary data.</text>
</comment>
<organism evidence="2 3">
    <name type="scientific">Pullulanibacillus pueri</name>
    <dbReference type="NCBI Taxonomy" id="1437324"/>
    <lineage>
        <taxon>Bacteria</taxon>
        <taxon>Bacillati</taxon>
        <taxon>Bacillota</taxon>
        <taxon>Bacilli</taxon>
        <taxon>Bacillales</taxon>
        <taxon>Sporolactobacillaceae</taxon>
        <taxon>Pullulanibacillus</taxon>
    </lineage>
</organism>
<dbReference type="Pfam" id="PF12671">
    <property type="entry name" value="Amidase_6"/>
    <property type="match status" value="1"/>
</dbReference>
<dbReference type="Proteomes" id="UP000656813">
    <property type="component" value="Unassembled WGS sequence"/>
</dbReference>
<evidence type="ECO:0000313" key="3">
    <source>
        <dbReference type="Proteomes" id="UP000656813"/>
    </source>
</evidence>
<dbReference type="InterPro" id="IPR024301">
    <property type="entry name" value="Amidase_6"/>
</dbReference>
<accession>A0A8J2ZX03</accession>
<protein>
    <recommendedName>
        <fullName evidence="1">Putative amidase domain-containing protein</fullName>
    </recommendedName>
</protein>
<feature type="domain" description="Putative amidase" evidence="1">
    <location>
        <begin position="147"/>
        <end position="299"/>
    </location>
</feature>
<gene>
    <name evidence="2" type="ORF">GCM10007096_27720</name>
</gene>
<dbReference type="EMBL" id="BMFV01000022">
    <property type="protein sequence ID" value="GGH84500.1"/>
    <property type="molecule type" value="Genomic_DNA"/>
</dbReference>
<keyword evidence="3" id="KW-1185">Reference proteome</keyword>
<name>A0A8J2ZX03_9BACL</name>
<evidence type="ECO:0000259" key="1">
    <source>
        <dbReference type="Pfam" id="PF12671"/>
    </source>
</evidence>
<sequence>MTWIEQLKAHLQKTSDLWVDKNREFYQVCPDSESRAIRRKKESLKERQTQIIKANVIGNVLGTTSYGERRTVEYSCYLSLLHKQKGEHFYVEETLKRKKATFNDGQLIQDETLEWEGSQEKTKGLSDQRLSLSSDELRLSERSKAYQYDRLQVVKYADRWWNTYNPEFKAFDVDCTNYISQCVHAGGVPMTGKYNKHSGWWFEQEAWSLSWAVAHSFRWYLSSDQNIHGAITVDKPEDLQPGDVICYDFEGDGHWDHSTVVTEKDANNMPLVNAHTTNSRHRYWAYEDSSAWTPNIQYKFFHITD</sequence>